<dbReference type="Pfam" id="PF08562">
    <property type="entry name" value="Crisp"/>
    <property type="match status" value="1"/>
</dbReference>
<dbReference type="PRINTS" id="PR00837">
    <property type="entry name" value="V5TPXLIKE"/>
</dbReference>
<dbReference type="Pfam" id="PF00188">
    <property type="entry name" value="CAP"/>
    <property type="match status" value="1"/>
</dbReference>
<reference evidence="6" key="1">
    <citation type="submission" date="2021-06" db="EMBL/GenBank/DDBJ databases">
        <authorList>
            <consortium name="Wellcome Sanger Institute Data Sharing"/>
        </authorList>
    </citation>
    <scope>NUCLEOTIDE SEQUENCE [LARGE SCALE GENOMIC DNA]</scope>
</reference>
<dbReference type="InterPro" id="IPR035940">
    <property type="entry name" value="CAP_sf"/>
</dbReference>
<keyword evidence="7" id="KW-1185">Reference proteome</keyword>
<comment type="caution">
    <text evidence="3">Lacks conserved residue(s) required for the propagation of feature annotation.</text>
</comment>
<keyword evidence="2" id="KW-1015">Disulfide bond</keyword>
<dbReference type="InterPro" id="IPR042076">
    <property type="entry name" value="Crisp-like_dom"/>
</dbReference>
<dbReference type="PROSITE" id="PS01009">
    <property type="entry name" value="CRISP_1"/>
    <property type="match status" value="1"/>
</dbReference>
<evidence type="ECO:0000256" key="3">
    <source>
        <dbReference type="PROSITE-ProRule" id="PRU01005"/>
    </source>
</evidence>
<dbReference type="PRINTS" id="PR00838">
    <property type="entry name" value="V5ALLERGEN"/>
</dbReference>
<dbReference type="GeneTree" id="ENSGT00940000156439"/>
<dbReference type="SMART" id="SM00198">
    <property type="entry name" value="SCP"/>
    <property type="match status" value="1"/>
</dbReference>
<dbReference type="InterPro" id="IPR034117">
    <property type="entry name" value="SCP_CRISP"/>
</dbReference>
<reference evidence="6" key="3">
    <citation type="submission" date="2025-09" db="UniProtKB">
        <authorList>
            <consortium name="Ensembl"/>
        </authorList>
    </citation>
    <scope>IDENTIFICATION</scope>
</reference>
<dbReference type="PANTHER" id="PTHR10334">
    <property type="entry name" value="CYSTEINE-RICH SECRETORY PROTEIN-RELATED"/>
    <property type="match status" value="1"/>
</dbReference>
<keyword evidence="4" id="KW-0732">Signal</keyword>
<dbReference type="InterPro" id="IPR002413">
    <property type="entry name" value="V5_allergen-like"/>
</dbReference>
<dbReference type="Gene3D" id="3.40.33.10">
    <property type="entry name" value="CAP"/>
    <property type="match status" value="1"/>
</dbReference>
<feature type="signal peptide" evidence="4">
    <location>
        <begin position="1"/>
        <end position="19"/>
    </location>
</feature>
<evidence type="ECO:0000256" key="4">
    <source>
        <dbReference type="SAM" id="SignalP"/>
    </source>
</evidence>
<comment type="similarity">
    <text evidence="1">Belongs to the CRISP family.</text>
</comment>
<dbReference type="InterPro" id="IPR014044">
    <property type="entry name" value="CAP_dom"/>
</dbReference>
<name>A0A8C4RML4_ERPCA</name>
<dbReference type="GO" id="GO:0005576">
    <property type="term" value="C:extracellular region"/>
    <property type="evidence" value="ECO:0007669"/>
    <property type="project" value="InterPro"/>
</dbReference>
<sequence length="240" mass="26592">MAFLTWTLYLTTMLPMVTAVSILLDAEISTESLEIQKIIVDKHNNLRKAVTPAASNMLIMQWSNEAASNAKEWADTCSFNHSPSFKRKISTSGCGENLYMSTEPNSWEDAIQAWFDEVENFTYAVGAKNGEVVGHYTQVVWYRSNLVGCAVSSCEDSDYNYFYVCQYCPPGNYQGLLATPYNAGTPCADCPQACEDGLCNNPCPYFDKYGNCGTLRDKFGCSSSVVSWCPALCKCTSEIK</sequence>
<dbReference type="PROSITE" id="PS01010">
    <property type="entry name" value="CRISP_2"/>
    <property type="match status" value="1"/>
</dbReference>
<evidence type="ECO:0000313" key="6">
    <source>
        <dbReference type="Ensembl" id="ENSECRP00000004851.1"/>
    </source>
</evidence>
<dbReference type="Proteomes" id="UP000694620">
    <property type="component" value="Chromosome 3"/>
</dbReference>
<dbReference type="AlphaFoldDB" id="A0A8C4RML4"/>
<dbReference type="CDD" id="cd05383">
    <property type="entry name" value="CAP_CRISP"/>
    <property type="match status" value="1"/>
</dbReference>
<proteinExistence type="inferred from homology"/>
<evidence type="ECO:0000256" key="2">
    <source>
        <dbReference type="ARBA" id="ARBA00023157"/>
    </source>
</evidence>
<feature type="domain" description="ShKT" evidence="5">
    <location>
        <begin position="203"/>
        <end position="235"/>
    </location>
</feature>
<protein>
    <submittedName>
        <fullName evidence="6">Cysteine rich secretory protein 2</fullName>
    </submittedName>
</protein>
<organism evidence="6 7">
    <name type="scientific">Erpetoichthys calabaricus</name>
    <name type="common">Rope fish</name>
    <name type="synonym">Calamoichthys calabaricus</name>
    <dbReference type="NCBI Taxonomy" id="27687"/>
    <lineage>
        <taxon>Eukaryota</taxon>
        <taxon>Metazoa</taxon>
        <taxon>Chordata</taxon>
        <taxon>Craniata</taxon>
        <taxon>Vertebrata</taxon>
        <taxon>Euteleostomi</taxon>
        <taxon>Actinopterygii</taxon>
        <taxon>Polypteriformes</taxon>
        <taxon>Polypteridae</taxon>
        <taxon>Erpetoichthys</taxon>
    </lineage>
</organism>
<dbReference type="InterPro" id="IPR003582">
    <property type="entry name" value="ShKT_dom"/>
</dbReference>
<evidence type="ECO:0000256" key="1">
    <source>
        <dbReference type="ARBA" id="ARBA00009923"/>
    </source>
</evidence>
<reference evidence="6" key="2">
    <citation type="submission" date="2025-08" db="UniProtKB">
        <authorList>
            <consortium name="Ensembl"/>
        </authorList>
    </citation>
    <scope>IDENTIFICATION</scope>
</reference>
<dbReference type="FunFam" id="3.40.33.10:FF:000005">
    <property type="entry name" value="Cysteine-rich secretory protein 2"/>
    <property type="match status" value="1"/>
</dbReference>
<feature type="chain" id="PRO_5034058094" evidence="4">
    <location>
        <begin position="20"/>
        <end position="240"/>
    </location>
</feature>
<evidence type="ECO:0000259" key="5">
    <source>
        <dbReference type="PROSITE" id="PS51670"/>
    </source>
</evidence>
<dbReference type="PROSITE" id="PS51670">
    <property type="entry name" value="SHKT"/>
    <property type="match status" value="1"/>
</dbReference>
<dbReference type="InterPro" id="IPR018244">
    <property type="entry name" value="Allrgn_V5/Tpx1_CS"/>
</dbReference>
<evidence type="ECO:0000313" key="7">
    <source>
        <dbReference type="Proteomes" id="UP000694620"/>
    </source>
</evidence>
<dbReference type="SUPFAM" id="SSF55797">
    <property type="entry name" value="PR-1-like"/>
    <property type="match status" value="1"/>
</dbReference>
<accession>A0A8C4RML4</accession>
<dbReference type="Ensembl" id="ENSECRT00000004934.1">
    <property type="protein sequence ID" value="ENSECRP00000004851.1"/>
    <property type="gene ID" value="ENSECRG00000003288.1"/>
</dbReference>
<dbReference type="InterPro" id="IPR013871">
    <property type="entry name" value="Cysteine_rich_secretory"/>
</dbReference>
<dbReference type="SUPFAM" id="SSF57546">
    <property type="entry name" value="Crisp domain-like"/>
    <property type="match status" value="1"/>
</dbReference>
<gene>
    <name evidence="6" type="primary">CRISP2</name>
</gene>
<dbReference type="InterPro" id="IPR001283">
    <property type="entry name" value="CRISP-related"/>
</dbReference>
<dbReference type="Gene3D" id="1.10.10.740">
    <property type="entry name" value="Crisp domain"/>
    <property type="match status" value="1"/>
</dbReference>